<sequence>MKSNDRDYHGSTRVPSGTVTGERLAYGPEKNGTSPARHESRLLMNAEAGAFG</sequence>
<feature type="compositionally biased region" description="Basic and acidic residues" evidence="1">
    <location>
        <begin position="1"/>
        <end position="10"/>
    </location>
</feature>
<name>A0A6J4R1Z2_9ACTN</name>
<accession>A0A6J4R1Z2</accession>
<protein>
    <submittedName>
        <fullName evidence="2">Uncharacterized protein</fullName>
    </submittedName>
</protein>
<dbReference type="AlphaFoldDB" id="A0A6J4R1Z2"/>
<reference evidence="2" key="1">
    <citation type="submission" date="2020-02" db="EMBL/GenBank/DDBJ databases">
        <authorList>
            <person name="Meier V. D."/>
        </authorList>
    </citation>
    <scope>NUCLEOTIDE SEQUENCE</scope>
    <source>
        <strain evidence="2">AVDCRST_MAG14</strain>
    </source>
</reference>
<evidence type="ECO:0000313" key="2">
    <source>
        <dbReference type="EMBL" id="CAA9461817.1"/>
    </source>
</evidence>
<evidence type="ECO:0000256" key="1">
    <source>
        <dbReference type="SAM" id="MobiDB-lite"/>
    </source>
</evidence>
<dbReference type="EMBL" id="CADCVG010000108">
    <property type="protein sequence ID" value="CAA9461817.1"/>
    <property type="molecule type" value="Genomic_DNA"/>
</dbReference>
<organism evidence="2">
    <name type="scientific">uncultured Rubrobacteraceae bacterium</name>
    <dbReference type="NCBI Taxonomy" id="349277"/>
    <lineage>
        <taxon>Bacteria</taxon>
        <taxon>Bacillati</taxon>
        <taxon>Actinomycetota</taxon>
        <taxon>Rubrobacteria</taxon>
        <taxon>Rubrobacterales</taxon>
        <taxon>Rubrobacteraceae</taxon>
        <taxon>environmental samples</taxon>
    </lineage>
</organism>
<gene>
    <name evidence="2" type="ORF">AVDCRST_MAG14-2572</name>
</gene>
<feature type="region of interest" description="Disordered" evidence="1">
    <location>
        <begin position="1"/>
        <end position="52"/>
    </location>
</feature>
<proteinExistence type="predicted"/>